<feature type="compositionally biased region" description="Polar residues" evidence="5">
    <location>
        <begin position="321"/>
        <end position="332"/>
    </location>
</feature>
<evidence type="ECO:0000313" key="8">
    <source>
        <dbReference type="Proteomes" id="UP000290889"/>
    </source>
</evidence>
<feature type="domain" description="DUF7507" evidence="6">
    <location>
        <begin position="1429"/>
        <end position="1529"/>
    </location>
</feature>
<feature type="compositionally biased region" description="Acidic residues" evidence="5">
    <location>
        <begin position="1066"/>
        <end position="1086"/>
    </location>
</feature>
<dbReference type="Pfam" id="PF24346">
    <property type="entry name" value="DUF7507"/>
    <property type="match status" value="1"/>
</dbReference>
<dbReference type="OrthoDB" id="9805017at2"/>
<feature type="region of interest" description="Disordered" evidence="5">
    <location>
        <begin position="730"/>
        <end position="767"/>
    </location>
</feature>
<feature type="compositionally biased region" description="Acidic residues" evidence="5">
    <location>
        <begin position="344"/>
        <end position="354"/>
    </location>
</feature>
<evidence type="ECO:0000256" key="3">
    <source>
        <dbReference type="ARBA" id="ARBA00022729"/>
    </source>
</evidence>
<dbReference type="GO" id="GO:0005509">
    <property type="term" value="F:calcium ion binding"/>
    <property type="evidence" value="ECO:0007669"/>
    <property type="project" value="InterPro"/>
</dbReference>
<accession>A0A411E7R4</accession>
<name>A0A411E7R4_9FLAO</name>
<keyword evidence="8" id="KW-1185">Reference proteome</keyword>
<feature type="region of interest" description="Disordered" evidence="5">
    <location>
        <begin position="618"/>
        <end position="638"/>
    </location>
</feature>
<feature type="compositionally biased region" description="Acidic residues" evidence="5">
    <location>
        <begin position="656"/>
        <end position="677"/>
    </location>
</feature>
<evidence type="ECO:0000256" key="1">
    <source>
        <dbReference type="ARBA" id="ARBA00004613"/>
    </source>
</evidence>
<dbReference type="Proteomes" id="UP000290889">
    <property type="component" value="Chromosome"/>
</dbReference>
<dbReference type="InterPro" id="IPR055354">
    <property type="entry name" value="DUF7507"/>
</dbReference>
<dbReference type="InterPro" id="IPR059100">
    <property type="entry name" value="TSP3_bac"/>
</dbReference>
<organism evidence="7 8">
    <name type="scientific">Muriicola soli</name>
    <dbReference type="NCBI Taxonomy" id="2507538"/>
    <lineage>
        <taxon>Bacteria</taxon>
        <taxon>Pseudomonadati</taxon>
        <taxon>Bacteroidota</taxon>
        <taxon>Flavobacteriia</taxon>
        <taxon>Flavobacteriales</taxon>
        <taxon>Flavobacteriaceae</taxon>
        <taxon>Muriicola</taxon>
    </lineage>
</organism>
<evidence type="ECO:0000313" key="7">
    <source>
        <dbReference type="EMBL" id="QBA63563.1"/>
    </source>
</evidence>
<dbReference type="SUPFAM" id="SSF103647">
    <property type="entry name" value="TSP type-3 repeat"/>
    <property type="match status" value="1"/>
</dbReference>
<proteinExistence type="predicted"/>
<protein>
    <recommendedName>
        <fullName evidence="6">DUF7507 domain-containing protein</fullName>
    </recommendedName>
</protein>
<feature type="region of interest" description="Disordered" evidence="5">
    <location>
        <begin position="241"/>
        <end position="421"/>
    </location>
</feature>
<comment type="subcellular location">
    <subcellularLocation>
        <location evidence="1">Secreted</location>
    </subcellularLocation>
</comment>
<dbReference type="EMBL" id="CP035544">
    <property type="protein sequence ID" value="QBA63563.1"/>
    <property type="molecule type" value="Genomic_DNA"/>
</dbReference>
<sequence>MENITFFKGQKTLFVTFLFSFFLVIFSTDSFGNTDPIADTMELSKGKDSDGDGVKDKDDIDDDNDGILDTVEGEQVDTDGDGIPNSLDIDSDNDGILDNIEAQTDTGYLAPSGIDVNGDGLDDIYACNDEGDDEDDDEGDGVCNYNSKESRYKGKDKVTLCHKEDKSPNNPRNGYHEITVAPSAVQAHLDHGDTLGPCPEIPDACGLDPVDTDGDGISDYLDIDSDNDGILDNVEAQTTSGYIPVCSNDSDGNGLDDHYEEYPGSGDGITPVDTDGDDHPDFRDIDSDDDGIPDNVEGQSTAGYVSPSGMDSDNDGLDNAYENNGITPQNTDGTDESDYRDLDTDNDLDPDNNEGNDFNFDGVPDQTFTGNDTDMDGLDDGYEGDNLNDGFDVNDEIDDPANDLPDEDGTEDVDYRDDTTDNGTDVICDVIDADRCTPDDNMGANFWWAKPNPNNGSKFFSSTADHNLTFTKKSNGEALITGTTKNGDCVVEIYVVLINKKNWTEWQNEGGEFKDEGCSEAHAEELDYYLIDNDRSYIVSNGSSCFGQGTFKVSHRPDPYDSNTPKYGVQVGPGGALHDSNVGAEGLSGWGWIGPEGNEHKWIMDFNFLIDCDDEVIDTDGDGVTDPDEDRDGTDPLDPCDFVLASQTVTPTSDWDALDCDGDGVTNDDELEDDTDPLDPCSYNPDSVTLDPSGDYLMEDCDGDGVTNGDELTDNTDPLDPCDFILASQTVDPSSDWDATDCDGDGVTNEDEVEDETDPLDPCSFDPESITVAQSEDFLAADCDGDGVNNGDENTDGTDPLDPCSYNPDSVTLDPSGDYLTEDCDGDGVTNGDELTDNTDPLDPCDFVLASQTVDPSSDWDATDCDGDGVTNEDEVEDETDPLDPCSYNPDSVTLDPSGDYLTEDCDGDGVTNGDEQTDNTDPLDPCDFVLASQTLDPSSDWDADDCDGDGVTNEDEVEDETDPLDPCSYNPDSVTLDPSGDYLTEDCDGDGVTNGDEQTDNTDPLDPCSYNPDSVTLDQSEDYLAVDCDGDGVTNGDELTDNTDPLDSCDFVLASQTLDPSSDWDAADCDDDGVTNSDEVDDQTDPLDPCSLVLASQTLTPSADWDLLDCDQDGNPNGGDPNPLVATAVDDEGETAAQTEVVINILANDDYLPNDDPNNLGTTSLTRIGGNATGTVSFNPDTGELSYIPDASESDSIITIIYQVCNTDPDPDVCASATVTITVGGNTIDAVDDDFSANPVDGVAGGVVADSNVLDNDTLNGLPVDPADVTLTSTPTGPLTVNADGTVSVAPNTAAGTYTIEYTICEVANPTNCDTGSVTVVVDPGANVIDAVDDDFSANPVDGTTGGLVADSNVLDNDTLNGLPVDPADVTLTSTPTGPLTINADGTVSVAADTAPGTYTIDYTICEVTNPTNCDTASVTVVVDAGPNIVVLKVDTFNDENNDGFAQVGETISYTFTVINTGTVPLGNITVTDPLVEVVGGPLTTLEPGQSDNTTFTATYTITQDDIDAGSFQNTATVTAFIPDNGPISTLSDDPDDTTDIDSDGDGNPDDPTVTIINGPPGIDAVDDNFSANPVNGSTGGVVANSNVLDNDTLNGMTVNPADVTITSTPTGPLTVNADGTVSVAADTAPGTYTIEYTICEVANPDNCDTATVTVVVAEGPNMIDAVDDDFTSNPVDGSTGGLVADSNVLDNDTLNGVLVDPADVTITSTPTGPLTVNTDGTVSVAADTAPGTYTIDYTICEVANPENCDTATVTVEVLPGANIIDAVDDDFRGVLVDGDAGGLVTDSNVLDNDTLNGQPVNPADVTITSTPTGPLTVNADGTVSVAAGTPAGTYTIEYTICEVADPTNCDTATVTILVSQVITEFKIEVNQMVTPNNDGRNDFLFIRDVDFARNNTLRIYNRWGIAVFEGNNYNNQTNVFDGRSRGRSTLSTNDYLPAGVYFYIFEYDLDQERITDTGYLYISK</sequence>
<dbReference type="Pfam" id="PF13585">
    <property type="entry name" value="CHU_C"/>
    <property type="match status" value="1"/>
</dbReference>
<dbReference type="RefSeq" id="WP_129602674.1">
    <property type="nucleotide sequence ID" value="NZ_CP035544.1"/>
</dbReference>
<reference evidence="7 8" key="1">
    <citation type="submission" date="2019-01" db="EMBL/GenBank/DDBJ databases">
        <title>Muriicola soli sp. nov., isolated from soil.</title>
        <authorList>
            <person name="Kang H.J."/>
            <person name="Kim S.B."/>
        </authorList>
    </citation>
    <scope>NUCLEOTIDE SEQUENCE [LARGE SCALE GENOMIC DNA]</scope>
    <source>
        <strain evidence="7 8">MMS17-SY002</strain>
    </source>
</reference>
<feature type="compositionally biased region" description="Acidic residues" evidence="5">
    <location>
        <begin position="940"/>
        <end position="964"/>
    </location>
</feature>
<feature type="region of interest" description="Disordered" evidence="5">
    <location>
        <begin position="781"/>
        <end position="1010"/>
    </location>
</feature>
<dbReference type="Pfam" id="PF18884">
    <property type="entry name" value="TSP3_bac"/>
    <property type="match status" value="12"/>
</dbReference>
<dbReference type="KEGG" id="mur:EQY75_02765"/>
<keyword evidence="2" id="KW-0964">Secreted</keyword>
<keyword evidence="4" id="KW-0106">Calcium</keyword>
<dbReference type="InterPro" id="IPR028974">
    <property type="entry name" value="TSP_type-3_rpt"/>
</dbReference>
<feature type="compositionally biased region" description="Acidic residues" evidence="5">
    <location>
        <begin position="373"/>
        <end position="383"/>
    </location>
</feature>
<feature type="region of interest" description="Disordered" evidence="5">
    <location>
        <begin position="653"/>
        <end position="685"/>
    </location>
</feature>
<feature type="region of interest" description="Disordered" evidence="5">
    <location>
        <begin position="1061"/>
        <end position="1087"/>
    </location>
</feature>
<evidence type="ECO:0000256" key="4">
    <source>
        <dbReference type="ARBA" id="ARBA00022837"/>
    </source>
</evidence>
<feature type="region of interest" description="Disordered" evidence="5">
    <location>
        <begin position="1524"/>
        <end position="1553"/>
    </location>
</feature>
<feature type="compositionally biased region" description="Acidic residues" evidence="5">
    <location>
        <begin position="618"/>
        <end position="632"/>
    </location>
</feature>
<evidence type="ECO:0000256" key="5">
    <source>
        <dbReference type="SAM" id="MobiDB-lite"/>
    </source>
</evidence>
<feature type="compositionally biased region" description="Acidic residues" evidence="5">
    <location>
        <begin position="738"/>
        <end position="759"/>
    </location>
</feature>
<evidence type="ECO:0000256" key="2">
    <source>
        <dbReference type="ARBA" id="ARBA00022525"/>
    </source>
</evidence>
<feature type="compositionally biased region" description="Acidic residues" evidence="5">
    <location>
        <begin position="1534"/>
        <end position="1550"/>
    </location>
</feature>
<evidence type="ECO:0000259" key="6">
    <source>
        <dbReference type="Pfam" id="PF24346"/>
    </source>
</evidence>
<feature type="compositionally biased region" description="Polar residues" evidence="5">
    <location>
        <begin position="241"/>
        <end position="251"/>
    </location>
</feature>
<dbReference type="Gene3D" id="4.10.1080.10">
    <property type="entry name" value="TSP type-3 repeat"/>
    <property type="match status" value="1"/>
</dbReference>
<feature type="compositionally biased region" description="Basic and acidic residues" evidence="5">
    <location>
        <begin position="42"/>
        <end position="58"/>
    </location>
</feature>
<feature type="compositionally biased region" description="Acidic residues" evidence="5">
    <location>
        <begin position="392"/>
        <end position="415"/>
    </location>
</feature>
<feature type="compositionally biased region" description="Acidic residues" evidence="5">
    <location>
        <begin position="861"/>
        <end position="882"/>
    </location>
</feature>
<keyword evidence="3" id="KW-0732">Signal</keyword>
<feature type="region of interest" description="Disordered" evidence="5">
    <location>
        <begin position="41"/>
        <end position="67"/>
    </location>
</feature>
<gene>
    <name evidence="7" type="ORF">EQY75_02765</name>
</gene>